<gene>
    <name evidence="2" type="ORF">g.44891</name>
</gene>
<evidence type="ECO:0000313" key="2">
    <source>
        <dbReference type="EMBL" id="JAS55473.1"/>
    </source>
</evidence>
<accession>A0A1B6FZJ6</accession>
<sequence>LTYMNVEPIGSCNDNESLTTDYQSYPAKQRPGIPGIPGSSDLEIALRNLNPVEVNARRMRLQSTLREDSVYDSLSSGASSLLPFTCCRTPESIMSTGLSTVGSDSDLKRRWKMPSKLQIVKPIEGSQVLNHWSKLAQPSMAGLLEEKPGIINRGDKSFEEI</sequence>
<dbReference type="InterPro" id="IPR051946">
    <property type="entry name" value="Intracell_Traff-Reg"/>
</dbReference>
<dbReference type="PANTHER" id="PTHR15751">
    <property type="entry name" value="TRAFFICKING KINESIN-BINDING PROTEIN"/>
    <property type="match status" value="1"/>
</dbReference>
<dbReference type="GO" id="GO:0048311">
    <property type="term" value="P:mitochondrion distribution"/>
    <property type="evidence" value="ECO:0007669"/>
    <property type="project" value="TreeGrafter"/>
</dbReference>
<name>A0A1B6FZJ6_9HEMI</name>
<dbReference type="PANTHER" id="PTHR15751:SF12">
    <property type="entry name" value="TRAFFICKING KINESIN-BINDING PROTEIN MILT"/>
    <property type="match status" value="1"/>
</dbReference>
<feature type="non-terminal residue" evidence="2">
    <location>
        <position position="1"/>
    </location>
</feature>
<dbReference type="SMART" id="SM01423">
    <property type="entry name" value="Milton"/>
    <property type="match status" value="1"/>
</dbReference>
<dbReference type="GO" id="GO:0047496">
    <property type="term" value="P:vesicle transport along microtubule"/>
    <property type="evidence" value="ECO:0007669"/>
    <property type="project" value="TreeGrafter"/>
</dbReference>
<dbReference type="AlphaFoldDB" id="A0A1B6FZJ6"/>
<protein>
    <recommendedName>
        <fullName evidence="1">Trafficking kinesin-binding protein C-terminal domain-containing protein</fullName>
    </recommendedName>
</protein>
<feature type="non-terminal residue" evidence="2">
    <location>
        <position position="161"/>
    </location>
</feature>
<proteinExistence type="predicted"/>
<dbReference type="GO" id="GO:0006605">
    <property type="term" value="P:protein targeting"/>
    <property type="evidence" value="ECO:0007669"/>
    <property type="project" value="TreeGrafter"/>
</dbReference>
<dbReference type="GO" id="GO:0005739">
    <property type="term" value="C:mitochondrion"/>
    <property type="evidence" value="ECO:0007669"/>
    <property type="project" value="TreeGrafter"/>
</dbReference>
<organism evidence="2">
    <name type="scientific">Cuerna arida</name>
    <dbReference type="NCBI Taxonomy" id="1464854"/>
    <lineage>
        <taxon>Eukaryota</taxon>
        <taxon>Metazoa</taxon>
        <taxon>Ecdysozoa</taxon>
        <taxon>Arthropoda</taxon>
        <taxon>Hexapoda</taxon>
        <taxon>Insecta</taxon>
        <taxon>Pterygota</taxon>
        <taxon>Neoptera</taxon>
        <taxon>Paraneoptera</taxon>
        <taxon>Hemiptera</taxon>
        <taxon>Auchenorrhyncha</taxon>
        <taxon>Membracoidea</taxon>
        <taxon>Cicadellidae</taxon>
        <taxon>Cicadellinae</taxon>
        <taxon>Proconiini</taxon>
        <taxon>Cuerna</taxon>
    </lineage>
</organism>
<reference evidence="2" key="1">
    <citation type="submission" date="2015-11" db="EMBL/GenBank/DDBJ databases">
        <title>De novo transcriptome assembly of four potential Pierce s Disease insect vectors from Arizona vineyards.</title>
        <authorList>
            <person name="Tassone E.E."/>
        </authorList>
    </citation>
    <scope>NUCLEOTIDE SEQUENCE</scope>
</reference>
<feature type="domain" description="Trafficking kinesin-binding protein C-terminal" evidence="1">
    <location>
        <begin position="5"/>
        <end position="126"/>
    </location>
</feature>
<dbReference type="GO" id="GO:0017022">
    <property type="term" value="F:myosin binding"/>
    <property type="evidence" value="ECO:0007669"/>
    <property type="project" value="TreeGrafter"/>
</dbReference>
<evidence type="ECO:0000259" key="1">
    <source>
        <dbReference type="SMART" id="SM01423"/>
    </source>
</evidence>
<dbReference type="EMBL" id="GECZ01014296">
    <property type="protein sequence ID" value="JAS55473.1"/>
    <property type="molecule type" value="Transcribed_RNA"/>
</dbReference>
<dbReference type="GO" id="GO:0031410">
    <property type="term" value="C:cytoplasmic vesicle"/>
    <property type="evidence" value="ECO:0007669"/>
    <property type="project" value="TreeGrafter"/>
</dbReference>
<dbReference type="InterPro" id="IPR022154">
    <property type="entry name" value="TRAK1/2_C"/>
</dbReference>
<dbReference type="Pfam" id="PF12448">
    <property type="entry name" value="Milton"/>
    <property type="match status" value="1"/>
</dbReference>